<dbReference type="Proteomes" id="UP000269974">
    <property type="component" value="Unassembled WGS sequence"/>
</dbReference>
<keyword evidence="2" id="KW-0812">Transmembrane</keyword>
<organism evidence="3 4">
    <name type="scientific">Actinobaculum suis</name>
    <dbReference type="NCBI Taxonomy" id="1657"/>
    <lineage>
        <taxon>Bacteria</taxon>
        <taxon>Bacillati</taxon>
        <taxon>Actinomycetota</taxon>
        <taxon>Actinomycetes</taxon>
        <taxon>Actinomycetales</taxon>
        <taxon>Actinomycetaceae</taxon>
        <taxon>Actinobaculum</taxon>
    </lineage>
</organism>
<proteinExistence type="predicted"/>
<evidence type="ECO:0000313" key="4">
    <source>
        <dbReference type="Proteomes" id="UP000269974"/>
    </source>
</evidence>
<gene>
    <name evidence="3" type="ORF">NCTC10327_00008</name>
</gene>
<feature type="compositionally biased region" description="Basic and acidic residues" evidence="1">
    <location>
        <begin position="124"/>
        <end position="139"/>
    </location>
</feature>
<name>A0A7Z8Y7H3_9ACTO</name>
<keyword evidence="2" id="KW-0472">Membrane</keyword>
<evidence type="ECO:0000256" key="2">
    <source>
        <dbReference type="SAM" id="Phobius"/>
    </source>
</evidence>
<sequence length="139" mass="13940">MEQVTLEFVASAAGVLAVTQCLKQYFPAIRGAWTLLTALVLGVVANGALAGFGVASVQDWVTAGILAGLSASGVAATASKINPENASVSEVDGSGVHAATPAGNVGRLASVEDTSEENTAVATEVREAGKRSGRRAAEK</sequence>
<reference evidence="3 4" key="1">
    <citation type="submission" date="2018-11" db="EMBL/GenBank/DDBJ databases">
        <authorList>
            <consortium name="Pathogen Informatics"/>
        </authorList>
    </citation>
    <scope>NUCLEOTIDE SEQUENCE [LARGE SCALE GENOMIC DNA]</scope>
    <source>
        <strain evidence="3 4">NCTC10327</strain>
    </source>
</reference>
<protein>
    <submittedName>
        <fullName evidence="3">Uncharacterized protein</fullName>
    </submittedName>
</protein>
<evidence type="ECO:0000313" key="3">
    <source>
        <dbReference type="EMBL" id="VDG75280.1"/>
    </source>
</evidence>
<comment type="caution">
    <text evidence="3">The sequence shown here is derived from an EMBL/GenBank/DDBJ whole genome shotgun (WGS) entry which is preliminary data.</text>
</comment>
<keyword evidence="2" id="KW-1133">Transmembrane helix</keyword>
<accession>A0A7Z8Y7H3</accession>
<dbReference type="EMBL" id="UYIO01000001">
    <property type="protein sequence ID" value="VDG75280.1"/>
    <property type="molecule type" value="Genomic_DNA"/>
</dbReference>
<dbReference type="RefSeq" id="WP_185933498.1">
    <property type="nucleotide sequence ID" value="NZ_UYIO01000001.1"/>
</dbReference>
<evidence type="ECO:0000256" key="1">
    <source>
        <dbReference type="SAM" id="MobiDB-lite"/>
    </source>
</evidence>
<dbReference type="AlphaFoldDB" id="A0A7Z8Y7H3"/>
<feature type="transmembrane region" description="Helical" evidence="2">
    <location>
        <begin position="32"/>
        <end position="54"/>
    </location>
</feature>
<feature type="region of interest" description="Disordered" evidence="1">
    <location>
        <begin position="86"/>
        <end position="139"/>
    </location>
</feature>